<evidence type="ECO:0000313" key="8">
    <source>
        <dbReference type="EMBL" id="GAI10196.1"/>
    </source>
</evidence>
<keyword evidence="6" id="KW-0119">Carbohydrate metabolism</keyword>
<name>X1LWL4_9ZZZZ</name>
<dbReference type="InterPro" id="IPR050337">
    <property type="entry name" value="L-rhamnose_isomerase"/>
</dbReference>
<dbReference type="GO" id="GO:0046872">
    <property type="term" value="F:metal ion binding"/>
    <property type="evidence" value="ECO:0007669"/>
    <property type="project" value="UniProtKB-KW"/>
</dbReference>
<dbReference type="GO" id="GO:0019301">
    <property type="term" value="P:rhamnose catabolic process"/>
    <property type="evidence" value="ECO:0007669"/>
    <property type="project" value="TreeGrafter"/>
</dbReference>
<keyword evidence="2" id="KW-0963">Cytoplasm</keyword>
<accession>X1LWL4</accession>
<keyword evidence="4" id="KW-0464">Manganese</keyword>
<dbReference type="GO" id="GO:0009045">
    <property type="term" value="F:xylose isomerase activity"/>
    <property type="evidence" value="ECO:0007669"/>
    <property type="project" value="InterPro"/>
</dbReference>
<dbReference type="PROSITE" id="PS51415">
    <property type="entry name" value="XYLOSE_ISOMERASE"/>
    <property type="match status" value="1"/>
</dbReference>
<organism evidence="8">
    <name type="scientific">marine sediment metagenome</name>
    <dbReference type="NCBI Taxonomy" id="412755"/>
    <lineage>
        <taxon>unclassified sequences</taxon>
        <taxon>metagenomes</taxon>
        <taxon>ecological metagenomes</taxon>
    </lineage>
</organism>
<dbReference type="GO" id="GO:0019324">
    <property type="term" value="P:L-lyxose metabolic process"/>
    <property type="evidence" value="ECO:0007669"/>
    <property type="project" value="TreeGrafter"/>
</dbReference>
<sequence>KEALKLAKHTVDIGREFKPEVMVYWPAQDGYDYFFQVDYGKRIGYIVECLAELCSYAKDQKFAIEYKAFEPRTHIFLGRVGEVMTIINEINMDNLGVNIDIGHALIVKENISESLAIINRYNKLFHTHWNDNHTIFDDDIIVGSVNFWQTLEFTYWLYKNSYDKWHGLDLFPYREDPSKIVRESIENIKFFYKMAKKIDKYNIEDIFLKSDPIRMNQILRDILWNKP</sequence>
<keyword evidence="3" id="KW-0479">Metal-binding</keyword>
<dbReference type="Pfam" id="PF01261">
    <property type="entry name" value="AP_endonuc_2"/>
    <property type="match status" value="1"/>
</dbReference>
<dbReference type="GO" id="GO:0008740">
    <property type="term" value="F:L-rhamnose isomerase activity"/>
    <property type="evidence" value="ECO:0007669"/>
    <property type="project" value="TreeGrafter"/>
</dbReference>
<dbReference type="InterPro" id="IPR001998">
    <property type="entry name" value="Xylose_isomerase"/>
</dbReference>
<feature type="non-terminal residue" evidence="8">
    <location>
        <position position="1"/>
    </location>
</feature>
<dbReference type="AlphaFoldDB" id="X1LWL4"/>
<comment type="caution">
    <text evidence="8">The sequence shown here is derived from an EMBL/GenBank/DDBJ whole genome shotgun (WGS) entry which is preliminary data.</text>
</comment>
<feature type="domain" description="Xylose isomerase-like TIM barrel" evidence="7">
    <location>
        <begin position="2"/>
        <end position="188"/>
    </location>
</feature>
<evidence type="ECO:0000256" key="1">
    <source>
        <dbReference type="ARBA" id="ARBA00004496"/>
    </source>
</evidence>
<evidence type="ECO:0000259" key="7">
    <source>
        <dbReference type="Pfam" id="PF01261"/>
    </source>
</evidence>
<evidence type="ECO:0000256" key="6">
    <source>
        <dbReference type="ARBA" id="ARBA00023277"/>
    </source>
</evidence>
<dbReference type="Gene3D" id="3.20.20.150">
    <property type="entry name" value="Divalent-metal-dependent TIM barrel enzymes"/>
    <property type="match status" value="1"/>
</dbReference>
<dbReference type="PANTHER" id="PTHR30268:SF0">
    <property type="entry name" value="L-RHAMNOSE ISOMERASE"/>
    <property type="match status" value="1"/>
</dbReference>
<dbReference type="EMBL" id="BARV01006248">
    <property type="protein sequence ID" value="GAI10196.1"/>
    <property type="molecule type" value="Genomic_DNA"/>
</dbReference>
<keyword evidence="5" id="KW-0413">Isomerase</keyword>
<reference evidence="8" key="1">
    <citation type="journal article" date="2014" name="Front. Microbiol.">
        <title>High frequency of phylogenetically diverse reductive dehalogenase-homologous genes in deep subseafloor sedimentary metagenomes.</title>
        <authorList>
            <person name="Kawai M."/>
            <person name="Futagami T."/>
            <person name="Toyoda A."/>
            <person name="Takaki Y."/>
            <person name="Nishi S."/>
            <person name="Hori S."/>
            <person name="Arai W."/>
            <person name="Tsubouchi T."/>
            <person name="Morono Y."/>
            <person name="Uchiyama I."/>
            <person name="Ito T."/>
            <person name="Fujiyama A."/>
            <person name="Inagaki F."/>
            <person name="Takami H."/>
        </authorList>
    </citation>
    <scope>NUCLEOTIDE SEQUENCE</scope>
    <source>
        <strain evidence="8">Expedition CK06-06</strain>
    </source>
</reference>
<dbReference type="PANTHER" id="PTHR30268">
    <property type="entry name" value="L-RHAMNOSE ISOMERASE"/>
    <property type="match status" value="1"/>
</dbReference>
<gene>
    <name evidence="8" type="ORF">S06H3_12794</name>
</gene>
<protein>
    <recommendedName>
        <fullName evidence="7">Xylose isomerase-like TIM barrel domain-containing protein</fullName>
    </recommendedName>
</protein>
<evidence type="ECO:0000256" key="3">
    <source>
        <dbReference type="ARBA" id="ARBA00022723"/>
    </source>
</evidence>
<dbReference type="InterPro" id="IPR013022">
    <property type="entry name" value="Xyl_isomerase-like_TIM-brl"/>
</dbReference>
<evidence type="ECO:0000256" key="5">
    <source>
        <dbReference type="ARBA" id="ARBA00023235"/>
    </source>
</evidence>
<evidence type="ECO:0000256" key="2">
    <source>
        <dbReference type="ARBA" id="ARBA00022490"/>
    </source>
</evidence>
<comment type="subcellular location">
    <subcellularLocation>
        <location evidence="1">Cytoplasm</location>
    </subcellularLocation>
</comment>
<evidence type="ECO:0000256" key="4">
    <source>
        <dbReference type="ARBA" id="ARBA00023211"/>
    </source>
</evidence>
<proteinExistence type="predicted"/>
<dbReference type="InterPro" id="IPR036237">
    <property type="entry name" value="Xyl_isomerase-like_sf"/>
</dbReference>
<dbReference type="SUPFAM" id="SSF51658">
    <property type="entry name" value="Xylose isomerase-like"/>
    <property type="match status" value="1"/>
</dbReference>